<keyword evidence="3 6" id="KW-0812">Transmembrane</keyword>
<feature type="transmembrane region" description="Helical" evidence="6">
    <location>
        <begin position="375"/>
        <end position="399"/>
    </location>
</feature>
<protein>
    <submittedName>
        <fullName evidence="8">Sodium:proton antiporter</fullName>
    </submittedName>
</protein>
<proteinExistence type="predicted"/>
<dbReference type="AlphaFoldDB" id="A0A2U8FE92"/>
<feature type="transmembrane region" description="Helical" evidence="6">
    <location>
        <begin position="334"/>
        <end position="355"/>
    </location>
</feature>
<keyword evidence="5 6" id="KW-0472">Membrane</keyword>
<dbReference type="Proteomes" id="UP000244890">
    <property type="component" value="Chromosome"/>
</dbReference>
<accession>A0A2U8FE92</accession>
<feature type="transmembrane region" description="Helical" evidence="6">
    <location>
        <begin position="129"/>
        <end position="146"/>
    </location>
</feature>
<comment type="subcellular location">
    <subcellularLocation>
        <location evidence="1">Cell membrane</location>
        <topology evidence="1">Multi-pass membrane protein</topology>
    </subcellularLocation>
</comment>
<dbReference type="RefSeq" id="WP_108911272.1">
    <property type="nucleotide sequence ID" value="NZ_CP021886.1"/>
</dbReference>
<dbReference type="KEGG" id="had:CDV25_06530"/>
<dbReference type="Pfam" id="PF03553">
    <property type="entry name" value="Na_H_antiporter"/>
    <property type="match status" value="1"/>
</dbReference>
<keyword evidence="4 6" id="KW-1133">Transmembrane helix</keyword>
<feature type="transmembrane region" description="Helical" evidence="6">
    <location>
        <begin position="258"/>
        <end position="282"/>
    </location>
</feature>
<feature type="transmembrane region" description="Helical" evidence="6">
    <location>
        <begin position="167"/>
        <end position="195"/>
    </location>
</feature>
<dbReference type="GO" id="GO:0005886">
    <property type="term" value="C:plasma membrane"/>
    <property type="evidence" value="ECO:0007669"/>
    <property type="project" value="UniProtKB-SubCell"/>
</dbReference>
<feature type="transmembrane region" description="Helical" evidence="6">
    <location>
        <begin position="6"/>
        <end position="22"/>
    </location>
</feature>
<feature type="transmembrane region" description="Helical" evidence="6">
    <location>
        <begin position="27"/>
        <end position="45"/>
    </location>
</feature>
<dbReference type="PANTHER" id="PTHR43478:SF1">
    <property type="entry name" value="NA+_H+ ANTIPORTER NHAC-LIKE C-TERMINAL DOMAIN-CONTAINING PROTEIN"/>
    <property type="match status" value="1"/>
</dbReference>
<dbReference type="PANTHER" id="PTHR43478">
    <property type="entry name" value="NA+/H+ ANTIPORTER-RELATED"/>
    <property type="match status" value="1"/>
</dbReference>
<reference evidence="8 9" key="1">
    <citation type="submission" date="2017-06" db="EMBL/GenBank/DDBJ databases">
        <title>Complete genome of Helicobacter apodemus.</title>
        <authorList>
            <person name="Cho S."/>
        </authorList>
    </citation>
    <scope>NUCLEOTIDE SEQUENCE [LARGE SCALE GENOMIC DNA]</scope>
    <source>
        <strain evidence="9">SNUVETPUB-15-01</strain>
    </source>
</reference>
<name>A0A2U8FE92_9HELI</name>
<evidence type="ECO:0000256" key="1">
    <source>
        <dbReference type="ARBA" id="ARBA00004651"/>
    </source>
</evidence>
<evidence type="ECO:0000256" key="4">
    <source>
        <dbReference type="ARBA" id="ARBA00022989"/>
    </source>
</evidence>
<dbReference type="OrthoDB" id="9762978at2"/>
<evidence type="ECO:0000256" key="5">
    <source>
        <dbReference type="ARBA" id="ARBA00023136"/>
    </source>
</evidence>
<evidence type="ECO:0000313" key="8">
    <source>
        <dbReference type="EMBL" id="AWI34456.1"/>
    </source>
</evidence>
<feature type="transmembrane region" description="Helical" evidence="6">
    <location>
        <begin position="57"/>
        <end position="75"/>
    </location>
</feature>
<evidence type="ECO:0000256" key="3">
    <source>
        <dbReference type="ARBA" id="ARBA00022692"/>
    </source>
</evidence>
<feature type="domain" description="Na+/H+ antiporter NhaC-like C-terminal" evidence="7">
    <location>
        <begin position="178"/>
        <end position="484"/>
    </location>
</feature>
<evidence type="ECO:0000259" key="7">
    <source>
        <dbReference type="Pfam" id="PF03553"/>
    </source>
</evidence>
<dbReference type="InterPro" id="IPR018461">
    <property type="entry name" value="Na/H_Antiport_NhaC-like_C"/>
</dbReference>
<dbReference type="EMBL" id="CP021886">
    <property type="protein sequence ID" value="AWI34456.1"/>
    <property type="molecule type" value="Genomic_DNA"/>
</dbReference>
<feature type="transmembrane region" description="Helical" evidence="6">
    <location>
        <begin position="87"/>
        <end position="117"/>
    </location>
</feature>
<gene>
    <name evidence="8" type="ORF">CDV25_06530</name>
</gene>
<feature type="transmembrane region" description="Helical" evidence="6">
    <location>
        <begin position="215"/>
        <end position="237"/>
    </location>
</feature>
<feature type="transmembrane region" description="Helical" evidence="6">
    <location>
        <begin position="302"/>
        <end position="322"/>
    </location>
</feature>
<organism evidence="8 9">
    <name type="scientific">Helicobacter apodemus</name>
    <dbReference type="NCBI Taxonomy" id="135569"/>
    <lineage>
        <taxon>Bacteria</taxon>
        <taxon>Pseudomonadati</taxon>
        <taxon>Campylobacterota</taxon>
        <taxon>Epsilonproteobacteria</taxon>
        <taxon>Campylobacterales</taxon>
        <taxon>Helicobacteraceae</taxon>
        <taxon>Helicobacter</taxon>
    </lineage>
</organism>
<evidence type="ECO:0000313" key="9">
    <source>
        <dbReference type="Proteomes" id="UP000244890"/>
    </source>
</evidence>
<evidence type="ECO:0000256" key="2">
    <source>
        <dbReference type="ARBA" id="ARBA00022475"/>
    </source>
</evidence>
<evidence type="ECO:0000256" key="6">
    <source>
        <dbReference type="SAM" id="Phobius"/>
    </source>
</evidence>
<sequence>MYGDSALSLVVPLCVIALVFITKRVVLSLFIGIAIAGVMVTYHNATTNGNSFNIGSLWDVLVYIYKSISSVFYSFDETGNIQWESSNLYVFGFLIILGIITQMIAYSGGIAAFVQWARNKVNTAKGSEFLAFIAGIVIFIDDYFNALTVGQLTKSLNDANHSTRERLAYIIDSTSAPVCILMPISSWGAYILGIMATLGEGQDFFVLLSSIWGNYYAWFALFAVFLTIYWQINLPAMKKYKNRGVRDFLSTTQKEGSHIGLLIIPIFALIGFITLLILWTGYKESGKLDLLEMLANTQTGFSLFWGGFAALVLNLLISWKYLEKRAFFPIFKIGTYSMIPASFILVLAWSIGPVIKGDMQTGIYLANLTKVWLEGGVGYASVAIPLAAFIISAFIAFCTGTSWGTFAIMLPIGLNLATTNNVEFAFVMSAVLSGAVYGDHASPISDTTILSATGAGCSVESHFITQLPYVSTTALVAFVSFAIASYFNSILLGYGLGVLLLLGIFGLYKKAYA</sequence>
<feature type="transmembrane region" description="Helical" evidence="6">
    <location>
        <begin position="490"/>
        <end position="508"/>
    </location>
</feature>
<keyword evidence="2" id="KW-1003">Cell membrane</keyword>